<comment type="caution">
    <text evidence="3">The sequence shown here is derived from an EMBL/GenBank/DDBJ whole genome shotgun (WGS) entry which is preliminary data.</text>
</comment>
<evidence type="ECO:0000313" key="4">
    <source>
        <dbReference type="Proteomes" id="UP001595962"/>
    </source>
</evidence>
<keyword evidence="4" id="KW-1185">Reference proteome</keyword>
<evidence type="ECO:0000256" key="1">
    <source>
        <dbReference type="SAM" id="SignalP"/>
    </source>
</evidence>
<keyword evidence="3" id="KW-0413">Isomerase</keyword>
<evidence type="ECO:0000259" key="2">
    <source>
        <dbReference type="Pfam" id="PF16036"/>
    </source>
</evidence>
<dbReference type="EMBL" id="JBHSGB010000010">
    <property type="protein sequence ID" value="MFC4655648.1"/>
    <property type="molecule type" value="Genomic_DNA"/>
</dbReference>
<dbReference type="Pfam" id="PF16036">
    <property type="entry name" value="Chalcone_3"/>
    <property type="match status" value="1"/>
</dbReference>
<evidence type="ECO:0000313" key="3">
    <source>
        <dbReference type="EMBL" id="MFC4655648.1"/>
    </source>
</evidence>
<proteinExistence type="predicted"/>
<organism evidence="3 4">
    <name type="scientific">Rheinheimera marina</name>
    <dbReference type="NCBI Taxonomy" id="1774958"/>
    <lineage>
        <taxon>Bacteria</taxon>
        <taxon>Pseudomonadati</taxon>
        <taxon>Pseudomonadota</taxon>
        <taxon>Gammaproteobacteria</taxon>
        <taxon>Chromatiales</taxon>
        <taxon>Chromatiaceae</taxon>
        <taxon>Rheinheimera</taxon>
    </lineage>
</organism>
<sequence>MRRLFLAQARRLCSLLLLSVLCHSAVADSAKQPDLKAGLKLIGSAEFSVLFWDLYQSWLYSPSGRFTGVEPGLLFEIRYLRTISKDDLIENTVKQWQHLKVPPERYQAYLPQLQQVWPDIRKGDVLTLKVGAGHTEFYFNQQPAGVIASPDFAALFLDIWLSPQTSEPQLRQQLLGVKNASN</sequence>
<dbReference type="Proteomes" id="UP001595962">
    <property type="component" value="Unassembled WGS sequence"/>
</dbReference>
<gene>
    <name evidence="3" type="ORF">ACFO3I_11560</name>
</gene>
<reference evidence="4" key="1">
    <citation type="journal article" date="2019" name="Int. J. Syst. Evol. Microbiol.">
        <title>The Global Catalogue of Microorganisms (GCM) 10K type strain sequencing project: providing services to taxonomists for standard genome sequencing and annotation.</title>
        <authorList>
            <consortium name="The Broad Institute Genomics Platform"/>
            <consortium name="The Broad Institute Genome Sequencing Center for Infectious Disease"/>
            <person name="Wu L."/>
            <person name="Ma J."/>
        </authorList>
    </citation>
    <scope>NUCLEOTIDE SEQUENCE [LARGE SCALE GENOMIC DNA]</scope>
    <source>
        <strain evidence="4">DT28</strain>
    </source>
</reference>
<feature type="signal peptide" evidence="1">
    <location>
        <begin position="1"/>
        <end position="27"/>
    </location>
</feature>
<feature type="domain" description="Chalcone isomerase" evidence="2">
    <location>
        <begin position="39"/>
        <end position="176"/>
    </location>
</feature>
<dbReference type="GO" id="GO:0016853">
    <property type="term" value="F:isomerase activity"/>
    <property type="evidence" value="ECO:0007669"/>
    <property type="project" value="UniProtKB-KW"/>
</dbReference>
<accession>A0ABV9JN01</accession>
<feature type="chain" id="PRO_5045495882" evidence="1">
    <location>
        <begin position="28"/>
        <end position="182"/>
    </location>
</feature>
<dbReference type="InterPro" id="IPR016087">
    <property type="entry name" value="Chalcone_isomerase"/>
</dbReference>
<name>A0ABV9JN01_9GAMM</name>
<dbReference type="RefSeq" id="WP_377334138.1">
    <property type="nucleotide sequence ID" value="NZ_JBHSGB010000010.1"/>
</dbReference>
<protein>
    <submittedName>
        <fullName evidence="3">Chalcone isomerase family protein</fullName>
    </submittedName>
</protein>
<keyword evidence="1" id="KW-0732">Signal</keyword>